<accession>A0A509EAU3</accession>
<dbReference type="Pfam" id="PF18134">
    <property type="entry name" value="AGS_C"/>
    <property type="match status" value="1"/>
</dbReference>
<organism evidence="2 3">
    <name type="scientific">Methylobacterium symbioticum</name>
    <dbReference type="NCBI Taxonomy" id="2584084"/>
    <lineage>
        <taxon>Bacteria</taxon>
        <taxon>Pseudomonadati</taxon>
        <taxon>Pseudomonadota</taxon>
        <taxon>Alphaproteobacteria</taxon>
        <taxon>Hyphomicrobiales</taxon>
        <taxon>Methylobacteriaceae</taxon>
        <taxon>Methylobacterium</taxon>
    </lineage>
</organism>
<gene>
    <name evidence="2" type="ORF">MET9862_01836</name>
</gene>
<dbReference type="InterPro" id="IPR040511">
    <property type="entry name" value="AGS_C"/>
</dbReference>
<reference evidence="2 3" key="1">
    <citation type="submission" date="2019-06" db="EMBL/GenBank/DDBJ databases">
        <authorList>
            <person name="Rodrigo-Torres L."/>
            <person name="Arahal R. D."/>
            <person name="Lucena T."/>
        </authorList>
    </citation>
    <scope>NUCLEOTIDE SEQUENCE [LARGE SCALE GENOMIC DNA]</scope>
    <source>
        <strain evidence="2 3">SB0023/3</strain>
    </source>
</reference>
<sequence>MQCGSHPHKTDAYDGKSYLYYDWMSRDFFAFLKDQPKQDYYAALGSGQRVKVKKDFRRKAGKAYDLCLKAIEAETQDYRNDRWRKVFGSNFPPRPVATTAADSAFESALKSGGYEARNTERFIEDMYPIDIRFDIELECEVKQDGFRPSLLRSLLAASRVLQAKKDLKFFVTDTDVPPPFTLLWKVLNRGPTAVRRDCIRGEIVPDDGRLEKIERTNFRGDHIVECYAVKDGVVVAKDRIHVPITE</sequence>
<feature type="domain" description="Adenylyl/Guanylyl and SMODS C-terminal sensor" evidence="1">
    <location>
        <begin position="117"/>
        <end position="244"/>
    </location>
</feature>
<evidence type="ECO:0000313" key="2">
    <source>
        <dbReference type="EMBL" id="VUD71258.1"/>
    </source>
</evidence>
<dbReference type="EMBL" id="CABFPH010000019">
    <property type="protein sequence ID" value="VUD71258.1"/>
    <property type="molecule type" value="Genomic_DNA"/>
</dbReference>
<protein>
    <recommendedName>
        <fullName evidence="1">Adenylyl/Guanylyl and SMODS C-terminal sensor domain-containing protein</fullName>
    </recommendedName>
</protein>
<dbReference type="Proteomes" id="UP000410984">
    <property type="component" value="Unassembled WGS sequence"/>
</dbReference>
<evidence type="ECO:0000259" key="1">
    <source>
        <dbReference type="Pfam" id="PF18134"/>
    </source>
</evidence>
<keyword evidence="3" id="KW-1185">Reference proteome</keyword>
<proteinExistence type="predicted"/>
<dbReference type="AlphaFoldDB" id="A0A509EAU3"/>
<name>A0A509EAU3_9HYPH</name>
<evidence type="ECO:0000313" key="3">
    <source>
        <dbReference type="Proteomes" id="UP000410984"/>
    </source>
</evidence>